<proteinExistence type="predicted"/>
<accession>A0A3P7M5N9</accession>
<protein>
    <submittedName>
        <fullName evidence="2">Uncharacterized protein</fullName>
    </submittedName>
</protein>
<dbReference type="AlphaFoldDB" id="A0A3P7M5N9"/>
<dbReference type="EMBL" id="UYRU01056582">
    <property type="protein sequence ID" value="VDN13511.1"/>
    <property type="molecule type" value="Genomic_DNA"/>
</dbReference>
<evidence type="ECO:0000313" key="2">
    <source>
        <dbReference type="EMBL" id="VDN13511.1"/>
    </source>
</evidence>
<feature type="compositionally biased region" description="Basic residues" evidence="1">
    <location>
        <begin position="115"/>
        <end position="127"/>
    </location>
</feature>
<reference evidence="2 3" key="1">
    <citation type="submission" date="2018-11" db="EMBL/GenBank/DDBJ databases">
        <authorList>
            <consortium name="Pathogen Informatics"/>
        </authorList>
    </citation>
    <scope>NUCLEOTIDE SEQUENCE [LARGE SCALE GENOMIC DNA]</scope>
</reference>
<feature type="compositionally biased region" description="Basic and acidic residues" evidence="1">
    <location>
        <begin position="153"/>
        <end position="164"/>
    </location>
</feature>
<feature type="region of interest" description="Disordered" evidence="1">
    <location>
        <begin position="114"/>
        <end position="140"/>
    </location>
</feature>
<feature type="region of interest" description="Disordered" evidence="1">
    <location>
        <begin position="153"/>
        <end position="180"/>
    </location>
</feature>
<dbReference type="OrthoDB" id="6254538at2759"/>
<keyword evidence="3" id="KW-1185">Reference proteome</keyword>
<feature type="compositionally biased region" description="Polar residues" evidence="1">
    <location>
        <begin position="128"/>
        <end position="140"/>
    </location>
</feature>
<dbReference type="Proteomes" id="UP000281553">
    <property type="component" value="Unassembled WGS sequence"/>
</dbReference>
<name>A0A3P7M5N9_DIBLA</name>
<evidence type="ECO:0000313" key="3">
    <source>
        <dbReference type="Proteomes" id="UP000281553"/>
    </source>
</evidence>
<sequence length="235" mass="26024">MSVNAFKITSCLKGRVGNRAGQAQAGCNMAYALVRSGAFRKARWQYALAREAARDAKWPAVQLQAEEALAAMDFQEDLPLDGTKHLKAALALCPSAAASQAGLDLLQAQISSLARPKRGKTGTKRSLSRMSTNSTRKPTSKISLTIAERPVPRFPDRKPVERECSTQAPDYDENGRPPKEKLPLVSQIRTQAIHRMSLRRPSKDPQRLIASLSEVYKDWPSVSQHTLEKSRYVNI</sequence>
<organism evidence="2 3">
    <name type="scientific">Dibothriocephalus latus</name>
    <name type="common">Fish tapeworm</name>
    <name type="synonym">Diphyllobothrium latum</name>
    <dbReference type="NCBI Taxonomy" id="60516"/>
    <lineage>
        <taxon>Eukaryota</taxon>
        <taxon>Metazoa</taxon>
        <taxon>Spiralia</taxon>
        <taxon>Lophotrochozoa</taxon>
        <taxon>Platyhelminthes</taxon>
        <taxon>Cestoda</taxon>
        <taxon>Eucestoda</taxon>
        <taxon>Diphyllobothriidea</taxon>
        <taxon>Diphyllobothriidae</taxon>
        <taxon>Dibothriocephalus</taxon>
    </lineage>
</organism>
<gene>
    <name evidence="2" type="ORF">DILT_LOCUS9342</name>
</gene>
<evidence type="ECO:0000256" key="1">
    <source>
        <dbReference type="SAM" id="MobiDB-lite"/>
    </source>
</evidence>